<proteinExistence type="inferred from homology"/>
<dbReference type="PANTHER" id="PTHR10412">
    <property type="entry name" value="MANNOSYL-OLIGOSACCHARIDE GLUCOSIDASE"/>
    <property type="match status" value="1"/>
</dbReference>
<dbReference type="GO" id="GO:0009311">
    <property type="term" value="P:oligosaccharide metabolic process"/>
    <property type="evidence" value="ECO:0007669"/>
    <property type="project" value="InterPro"/>
</dbReference>
<dbReference type="InterPro" id="IPR008928">
    <property type="entry name" value="6-hairpin_glycosidase_sf"/>
</dbReference>
<dbReference type="Pfam" id="PF22422">
    <property type="entry name" value="MGH1-like_GH"/>
    <property type="match status" value="1"/>
</dbReference>
<dbReference type="InterPro" id="IPR012341">
    <property type="entry name" value="6hp_glycosidase-like_sf"/>
</dbReference>
<accession>A0A6J6TDN2</accession>
<organism evidence="5">
    <name type="scientific">freshwater metagenome</name>
    <dbReference type="NCBI Taxonomy" id="449393"/>
    <lineage>
        <taxon>unclassified sequences</taxon>
        <taxon>metagenomes</taxon>
        <taxon>ecological metagenomes</taxon>
    </lineage>
</organism>
<dbReference type="Gene3D" id="1.50.10.10">
    <property type="match status" value="1"/>
</dbReference>
<dbReference type="GO" id="GO:0006487">
    <property type="term" value="P:protein N-linked glycosylation"/>
    <property type="evidence" value="ECO:0007669"/>
    <property type="project" value="TreeGrafter"/>
</dbReference>
<keyword evidence="3" id="KW-0326">Glycosidase</keyword>
<evidence type="ECO:0000256" key="3">
    <source>
        <dbReference type="ARBA" id="ARBA00023295"/>
    </source>
</evidence>
<dbReference type="AlphaFoldDB" id="A0A6J6TDN2"/>
<dbReference type="GO" id="GO:0004573">
    <property type="term" value="F:Glc3Man9GlcNAc2 oligosaccharide glucosidase activity"/>
    <property type="evidence" value="ECO:0007669"/>
    <property type="project" value="InterPro"/>
</dbReference>
<sequence length="392" mass="42810">MISVQAQEVLTAHWRDPGFTCPNSRTYPWLWLWDSCFHSIVWAQLGDTERALSELTTALSAQDSDGFIPHVLYLDGSTDHELFWGRAHTSSITQPPIYGHAIAELARGGTAIPADLLDRATAGFNFLFESRRRSSAGLIELVHPWESGCDHSPRWDDLVLGSSAFDEQVWYRRKGELLHGIQRSPSGAPISNDEFAVGSVAFSAMTAFCATELAGVTGDTALLRHAAEVSAALAERWEPELRTWVDDGPTAAGSGRVRTVEALLPLLTIDAMGGGTRAMTQAVAGLVADELCDIQAFAGEFGSRQVHLDEPTYLPTTYWRGPSWPQLNYLLWLGLKRVGKFAEAAHLARRSRLGAQRSGLAEYWDADTARPGGAVPQSWTTLAICMEQSGDA</sequence>
<dbReference type="EMBL" id="CAEZYU010000057">
    <property type="protein sequence ID" value="CAB4744933.1"/>
    <property type="molecule type" value="Genomic_DNA"/>
</dbReference>
<gene>
    <name evidence="5" type="ORF">UFOPK2766_01305</name>
</gene>
<evidence type="ECO:0000259" key="4">
    <source>
        <dbReference type="Pfam" id="PF22422"/>
    </source>
</evidence>
<reference evidence="5" key="1">
    <citation type="submission" date="2020-05" db="EMBL/GenBank/DDBJ databases">
        <authorList>
            <person name="Chiriac C."/>
            <person name="Salcher M."/>
            <person name="Ghai R."/>
            <person name="Kavagutti S V."/>
        </authorList>
    </citation>
    <scope>NUCLEOTIDE SEQUENCE</scope>
</reference>
<dbReference type="GO" id="GO:0005789">
    <property type="term" value="C:endoplasmic reticulum membrane"/>
    <property type="evidence" value="ECO:0007669"/>
    <property type="project" value="TreeGrafter"/>
</dbReference>
<dbReference type="InterPro" id="IPR054491">
    <property type="entry name" value="MGH1-like_GH"/>
</dbReference>
<dbReference type="PANTHER" id="PTHR10412:SF11">
    <property type="entry name" value="MANNOSYL-OLIGOSACCHARIDE GLUCOSIDASE"/>
    <property type="match status" value="1"/>
</dbReference>
<name>A0A6J6TDN2_9ZZZZ</name>
<keyword evidence="2" id="KW-0378">Hydrolase</keyword>
<evidence type="ECO:0000256" key="2">
    <source>
        <dbReference type="ARBA" id="ARBA00022801"/>
    </source>
</evidence>
<feature type="domain" description="Mannosylglycerate hydrolase MGH1-like glycoside hydrolase" evidence="4">
    <location>
        <begin position="27"/>
        <end position="380"/>
    </location>
</feature>
<comment type="similarity">
    <text evidence="1">Belongs to the glycosyl hydrolase 63 family.</text>
</comment>
<evidence type="ECO:0000256" key="1">
    <source>
        <dbReference type="ARBA" id="ARBA00010833"/>
    </source>
</evidence>
<dbReference type="InterPro" id="IPR004888">
    <property type="entry name" value="Glycoside_hydrolase_63"/>
</dbReference>
<dbReference type="SUPFAM" id="SSF48208">
    <property type="entry name" value="Six-hairpin glycosidases"/>
    <property type="match status" value="1"/>
</dbReference>
<evidence type="ECO:0000313" key="5">
    <source>
        <dbReference type="EMBL" id="CAB4744933.1"/>
    </source>
</evidence>
<protein>
    <submittedName>
        <fullName evidence="5">Unannotated protein</fullName>
    </submittedName>
</protein>